<dbReference type="Pfam" id="PF00108">
    <property type="entry name" value="Thiolase_N"/>
    <property type="match status" value="1"/>
</dbReference>
<protein>
    <submittedName>
        <fullName evidence="7">Thiolase family protein</fullName>
        <ecNumber evidence="7">2.3.1.-</ecNumber>
    </submittedName>
</protein>
<evidence type="ECO:0000256" key="2">
    <source>
        <dbReference type="ARBA" id="ARBA00022679"/>
    </source>
</evidence>
<dbReference type="NCBIfam" id="TIGR01930">
    <property type="entry name" value="AcCoA-C-Actrans"/>
    <property type="match status" value="1"/>
</dbReference>
<dbReference type="Gene3D" id="3.40.47.10">
    <property type="match status" value="2"/>
</dbReference>
<dbReference type="PANTHER" id="PTHR43365:SF1">
    <property type="entry name" value="ACETYL-COA C-ACYLTRANSFERASE"/>
    <property type="match status" value="1"/>
</dbReference>
<feature type="domain" description="Thiolase N-terminal" evidence="5">
    <location>
        <begin position="8"/>
        <end position="263"/>
    </location>
</feature>
<evidence type="ECO:0000259" key="5">
    <source>
        <dbReference type="Pfam" id="PF00108"/>
    </source>
</evidence>
<evidence type="ECO:0000256" key="3">
    <source>
        <dbReference type="ARBA" id="ARBA00023315"/>
    </source>
</evidence>
<accession>A0ABV3LEM7</accession>
<comment type="caution">
    <text evidence="7">The sequence shown here is derived from an EMBL/GenBank/DDBJ whole genome shotgun (WGS) entry which is preliminary data.</text>
</comment>
<dbReference type="InterPro" id="IPR016039">
    <property type="entry name" value="Thiolase-like"/>
</dbReference>
<evidence type="ECO:0000256" key="1">
    <source>
        <dbReference type="ARBA" id="ARBA00010982"/>
    </source>
</evidence>
<evidence type="ECO:0000256" key="4">
    <source>
        <dbReference type="RuleBase" id="RU003557"/>
    </source>
</evidence>
<reference evidence="7 8" key="1">
    <citation type="submission" date="2024-06" db="EMBL/GenBank/DDBJ databases">
        <title>The Natural Products Discovery Center: Release of the First 8490 Sequenced Strains for Exploring Actinobacteria Biosynthetic Diversity.</title>
        <authorList>
            <person name="Kalkreuter E."/>
            <person name="Kautsar S.A."/>
            <person name="Yang D."/>
            <person name="Bader C.D."/>
            <person name="Teijaro C.N."/>
            <person name="Fluegel L."/>
            <person name="Davis C.M."/>
            <person name="Simpson J.R."/>
            <person name="Lauterbach L."/>
            <person name="Steele A.D."/>
            <person name="Gui C."/>
            <person name="Meng S."/>
            <person name="Li G."/>
            <person name="Viehrig K."/>
            <person name="Ye F."/>
            <person name="Su P."/>
            <person name="Kiefer A.F."/>
            <person name="Nichols A."/>
            <person name="Cepeda A.J."/>
            <person name="Yan W."/>
            <person name="Fan B."/>
            <person name="Jiang Y."/>
            <person name="Adhikari A."/>
            <person name="Zheng C.-J."/>
            <person name="Schuster L."/>
            <person name="Cowan T.M."/>
            <person name="Smanski M.J."/>
            <person name="Chevrette M.G."/>
            <person name="De Carvalho L.P.S."/>
            <person name="Shen B."/>
        </authorList>
    </citation>
    <scope>NUCLEOTIDE SEQUENCE [LARGE SCALE GENOMIC DNA]</scope>
    <source>
        <strain evidence="7 8">NPDC077434</strain>
    </source>
</reference>
<proteinExistence type="inferred from homology"/>
<keyword evidence="8" id="KW-1185">Reference proteome</keyword>
<keyword evidence="2 4" id="KW-0808">Transferase</keyword>
<dbReference type="CDD" id="cd00751">
    <property type="entry name" value="thiolase"/>
    <property type="match status" value="1"/>
</dbReference>
<dbReference type="Pfam" id="PF02803">
    <property type="entry name" value="Thiolase_C"/>
    <property type="match status" value="1"/>
</dbReference>
<dbReference type="SUPFAM" id="SSF53901">
    <property type="entry name" value="Thiolase-like"/>
    <property type="match status" value="2"/>
</dbReference>
<sequence length="394" mass="41029">MSKRSEAVLVDVVRTPVGRGKPGGALSEVHPVDLAAGVLKVILERNGLESRQIDDVLLGCVSQVGDQSMNIARQAVLAAGFDESIPGATIDRQCGSSQQAVHIAAQGIMAGAYDAVLVGGVESMSRVPLGSSAAGGSPMSPRLRARYPEGLVNQGVSAELIAHRWGFDRDRLDAFAAESHRRAAQAWADGFFDSTVVAVDEAPDARADETVRPGTTAEKLAGLQPAFRTDALAARFPELGWSITPGNSSPLTDGASAALLMSAERAEALGLRARARFHAFSVVGDDPMMMLTGPIPATRRILERAGLTMADLDAYEVNEAFASVPLAWTAELGADAAKLNPRGGAIALGHALGSSGTRLLGTLVDHLEATGGRYGLQTMCEGGGMANATIIERL</sequence>
<dbReference type="InterPro" id="IPR002155">
    <property type="entry name" value="Thiolase"/>
</dbReference>
<name>A0ABV3LEM7_9MICO</name>
<dbReference type="PIRSF" id="PIRSF000429">
    <property type="entry name" value="Ac-CoA_Ac_transf"/>
    <property type="match status" value="1"/>
</dbReference>
<organism evidence="7 8">
    <name type="scientific">Microbacterium profundi</name>
    <dbReference type="NCBI Taxonomy" id="450380"/>
    <lineage>
        <taxon>Bacteria</taxon>
        <taxon>Bacillati</taxon>
        <taxon>Actinomycetota</taxon>
        <taxon>Actinomycetes</taxon>
        <taxon>Micrococcales</taxon>
        <taxon>Microbacteriaceae</taxon>
        <taxon>Microbacterium</taxon>
    </lineage>
</organism>
<evidence type="ECO:0000313" key="7">
    <source>
        <dbReference type="EMBL" id="MEW1973865.1"/>
    </source>
</evidence>
<dbReference type="InterPro" id="IPR020617">
    <property type="entry name" value="Thiolase_C"/>
</dbReference>
<dbReference type="EC" id="2.3.1.-" evidence="7"/>
<dbReference type="EMBL" id="JBFBMH010000002">
    <property type="protein sequence ID" value="MEW1973865.1"/>
    <property type="molecule type" value="Genomic_DNA"/>
</dbReference>
<evidence type="ECO:0000259" key="6">
    <source>
        <dbReference type="Pfam" id="PF02803"/>
    </source>
</evidence>
<comment type="similarity">
    <text evidence="1 4">Belongs to the thiolase-like superfamily. Thiolase family.</text>
</comment>
<dbReference type="Proteomes" id="UP001553715">
    <property type="component" value="Unassembled WGS sequence"/>
</dbReference>
<dbReference type="GO" id="GO:0016746">
    <property type="term" value="F:acyltransferase activity"/>
    <property type="evidence" value="ECO:0007669"/>
    <property type="project" value="UniProtKB-KW"/>
</dbReference>
<evidence type="ECO:0000313" key="8">
    <source>
        <dbReference type="Proteomes" id="UP001553715"/>
    </source>
</evidence>
<dbReference type="PANTHER" id="PTHR43365">
    <property type="entry name" value="BLR7806 PROTEIN"/>
    <property type="match status" value="1"/>
</dbReference>
<gene>
    <name evidence="7" type="ORF">AB0301_02095</name>
</gene>
<dbReference type="RefSeq" id="WP_033105888.1">
    <property type="nucleotide sequence ID" value="NZ_JAJVKR010000011.1"/>
</dbReference>
<keyword evidence="3 4" id="KW-0012">Acyltransferase</keyword>
<dbReference type="InterPro" id="IPR020616">
    <property type="entry name" value="Thiolase_N"/>
</dbReference>
<feature type="domain" description="Thiolase C-terminal" evidence="6">
    <location>
        <begin position="272"/>
        <end position="393"/>
    </location>
</feature>